<name>A0ABS4XDP3_9MICC</name>
<keyword evidence="2" id="KW-1133">Transmembrane helix</keyword>
<comment type="caution">
    <text evidence="3">The sequence shown here is derived from an EMBL/GenBank/DDBJ whole genome shotgun (WGS) entry which is preliminary data.</text>
</comment>
<accession>A0ABS4XDP3</accession>
<feature type="transmembrane region" description="Helical" evidence="2">
    <location>
        <begin position="7"/>
        <end position="23"/>
    </location>
</feature>
<dbReference type="Proteomes" id="UP001296993">
    <property type="component" value="Unassembled WGS sequence"/>
</dbReference>
<evidence type="ECO:0000313" key="4">
    <source>
        <dbReference type="Proteomes" id="UP001296993"/>
    </source>
</evidence>
<feature type="region of interest" description="Disordered" evidence="1">
    <location>
        <begin position="134"/>
        <end position="156"/>
    </location>
</feature>
<keyword evidence="4" id="KW-1185">Reference proteome</keyword>
<gene>
    <name evidence="3" type="ORF">JOF47_002108</name>
</gene>
<evidence type="ECO:0000313" key="3">
    <source>
        <dbReference type="EMBL" id="MBP2386597.1"/>
    </source>
</evidence>
<keyword evidence="2" id="KW-0812">Transmembrane</keyword>
<protein>
    <submittedName>
        <fullName evidence="3">Membrane protein</fullName>
    </submittedName>
</protein>
<feature type="transmembrane region" description="Helical" evidence="2">
    <location>
        <begin position="29"/>
        <end position="47"/>
    </location>
</feature>
<organism evidence="3 4">
    <name type="scientific">Paeniglutamicibacter kerguelensis</name>
    <dbReference type="NCBI Taxonomy" id="254788"/>
    <lineage>
        <taxon>Bacteria</taxon>
        <taxon>Bacillati</taxon>
        <taxon>Actinomycetota</taxon>
        <taxon>Actinomycetes</taxon>
        <taxon>Micrococcales</taxon>
        <taxon>Micrococcaceae</taxon>
        <taxon>Paeniglutamicibacter</taxon>
    </lineage>
</organism>
<dbReference type="RefSeq" id="WP_209997489.1">
    <property type="nucleotide sequence ID" value="NZ_BAAAJY010000002.1"/>
</dbReference>
<feature type="transmembrane region" description="Helical" evidence="2">
    <location>
        <begin position="59"/>
        <end position="80"/>
    </location>
</feature>
<evidence type="ECO:0000256" key="2">
    <source>
        <dbReference type="SAM" id="Phobius"/>
    </source>
</evidence>
<evidence type="ECO:0000256" key="1">
    <source>
        <dbReference type="SAM" id="MobiDB-lite"/>
    </source>
</evidence>
<sequence>MSRQRLLLTEAAVVAAALLLLLIVEVGWVRTLCAAAFCLLIPGYGWARQMHLKDRGDTLALTAVFSICATIAVGTAMAVTGWWSPVAGFAVLVLIAVCGFMPFRRTAAAHKVADPKPGTFSLEIEKVSRLRVEYPARDPEGQPPGADRATGPGVRE</sequence>
<reference evidence="3 4" key="1">
    <citation type="submission" date="2021-03" db="EMBL/GenBank/DDBJ databases">
        <title>Sequencing the genomes of 1000 actinobacteria strains.</title>
        <authorList>
            <person name="Klenk H.-P."/>
        </authorList>
    </citation>
    <scope>NUCLEOTIDE SEQUENCE [LARGE SCALE GENOMIC DNA]</scope>
    <source>
        <strain evidence="3 4">DSM 15797</strain>
    </source>
</reference>
<dbReference type="EMBL" id="JAGIOF010000001">
    <property type="protein sequence ID" value="MBP2386597.1"/>
    <property type="molecule type" value="Genomic_DNA"/>
</dbReference>
<proteinExistence type="predicted"/>
<feature type="transmembrane region" description="Helical" evidence="2">
    <location>
        <begin position="86"/>
        <end position="103"/>
    </location>
</feature>
<keyword evidence="2" id="KW-0472">Membrane</keyword>